<evidence type="ECO:0000313" key="3">
    <source>
        <dbReference type="Proteomes" id="UP001239994"/>
    </source>
</evidence>
<proteinExistence type="predicted"/>
<dbReference type="Proteomes" id="UP001239994">
    <property type="component" value="Unassembled WGS sequence"/>
</dbReference>
<feature type="compositionally biased region" description="Polar residues" evidence="1">
    <location>
        <begin position="61"/>
        <end position="71"/>
    </location>
</feature>
<organism evidence="2 3">
    <name type="scientific">Electrophorus voltai</name>
    <dbReference type="NCBI Taxonomy" id="2609070"/>
    <lineage>
        <taxon>Eukaryota</taxon>
        <taxon>Metazoa</taxon>
        <taxon>Chordata</taxon>
        <taxon>Craniata</taxon>
        <taxon>Vertebrata</taxon>
        <taxon>Euteleostomi</taxon>
        <taxon>Actinopterygii</taxon>
        <taxon>Neopterygii</taxon>
        <taxon>Teleostei</taxon>
        <taxon>Ostariophysi</taxon>
        <taxon>Gymnotiformes</taxon>
        <taxon>Gymnotoidei</taxon>
        <taxon>Gymnotidae</taxon>
        <taxon>Electrophorus</taxon>
    </lineage>
</organism>
<evidence type="ECO:0000256" key="1">
    <source>
        <dbReference type="SAM" id="MobiDB-lite"/>
    </source>
</evidence>
<gene>
    <name evidence="2" type="ORF">P4O66_017306</name>
</gene>
<sequence>MLRLNNEGPISQTLRRVKSVKLALRWKRLAQTRTANVSRVKWRDARAGEPFNVPDTKLHSRQTTVVKRSTN</sequence>
<dbReference type="EMBL" id="JAROKS010000024">
    <property type="protein sequence ID" value="KAK1786944.1"/>
    <property type="molecule type" value="Genomic_DNA"/>
</dbReference>
<protein>
    <submittedName>
        <fullName evidence="2">Uncharacterized protein</fullName>
    </submittedName>
</protein>
<feature type="region of interest" description="Disordered" evidence="1">
    <location>
        <begin position="49"/>
        <end position="71"/>
    </location>
</feature>
<comment type="caution">
    <text evidence="2">The sequence shown here is derived from an EMBL/GenBank/DDBJ whole genome shotgun (WGS) entry which is preliminary data.</text>
</comment>
<evidence type="ECO:0000313" key="2">
    <source>
        <dbReference type="EMBL" id="KAK1786944.1"/>
    </source>
</evidence>
<name>A0AAD8YUY3_9TELE</name>
<keyword evidence="3" id="KW-1185">Reference proteome</keyword>
<dbReference type="AlphaFoldDB" id="A0AAD8YUY3"/>
<accession>A0AAD8YUY3</accession>
<reference evidence="2" key="1">
    <citation type="submission" date="2023-03" db="EMBL/GenBank/DDBJ databases">
        <title>Electrophorus voltai genome.</title>
        <authorList>
            <person name="Bian C."/>
        </authorList>
    </citation>
    <scope>NUCLEOTIDE SEQUENCE</scope>
    <source>
        <strain evidence="2">CB-2022</strain>
        <tissue evidence="2">Muscle</tissue>
    </source>
</reference>